<dbReference type="EC" id="2.7.13.3" evidence="2"/>
<evidence type="ECO:0000313" key="12">
    <source>
        <dbReference type="Proteomes" id="UP001501081"/>
    </source>
</evidence>
<evidence type="ECO:0000256" key="3">
    <source>
        <dbReference type="ARBA" id="ARBA00022553"/>
    </source>
</evidence>
<dbReference type="SMART" id="SM00387">
    <property type="entry name" value="HATPase_c"/>
    <property type="match status" value="1"/>
</dbReference>
<evidence type="ECO:0000259" key="10">
    <source>
        <dbReference type="PROSITE" id="PS50109"/>
    </source>
</evidence>
<evidence type="ECO:0000256" key="6">
    <source>
        <dbReference type="ARBA" id="ARBA00022777"/>
    </source>
</evidence>
<evidence type="ECO:0000256" key="5">
    <source>
        <dbReference type="ARBA" id="ARBA00022741"/>
    </source>
</evidence>
<evidence type="ECO:0000313" key="11">
    <source>
        <dbReference type="EMBL" id="GAA3949800.1"/>
    </source>
</evidence>
<dbReference type="Gene3D" id="1.20.5.1930">
    <property type="match status" value="1"/>
</dbReference>
<dbReference type="InterPro" id="IPR003594">
    <property type="entry name" value="HATPase_dom"/>
</dbReference>
<dbReference type="PANTHER" id="PTHR24421">
    <property type="entry name" value="NITRATE/NITRITE SENSOR PROTEIN NARX-RELATED"/>
    <property type="match status" value="1"/>
</dbReference>
<reference evidence="12" key="1">
    <citation type="journal article" date="2019" name="Int. J. Syst. Evol. Microbiol.">
        <title>The Global Catalogue of Microorganisms (GCM) 10K type strain sequencing project: providing services to taxonomists for standard genome sequencing and annotation.</title>
        <authorList>
            <consortium name="The Broad Institute Genomics Platform"/>
            <consortium name="The Broad Institute Genome Sequencing Center for Infectious Disease"/>
            <person name="Wu L."/>
            <person name="Ma J."/>
        </authorList>
    </citation>
    <scope>NUCLEOTIDE SEQUENCE [LARGE SCALE GENOMIC DNA]</scope>
    <source>
        <strain evidence="12">JCM 17338</strain>
    </source>
</reference>
<dbReference type="SUPFAM" id="SSF55874">
    <property type="entry name" value="ATPase domain of HSP90 chaperone/DNA topoisomerase II/histidine kinase"/>
    <property type="match status" value="1"/>
</dbReference>
<keyword evidence="9" id="KW-0472">Membrane</keyword>
<organism evidence="11 12">
    <name type="scientific">Pedobacter ginsengiterrae</name>
    <dbReference type="NCBI Taxonomy" id="871696"/>
    <lineage>
        <taxon>Bacteria</taxon>
        <taxon>Pseudomonadati</taxon>
        <taxon>Bacteroidota</taxon>
        <taxon>Sphingobacteriia</taxon>
        <taxon>Sphingobacteriales</taxon>
        <taxon>Sphingobacteriaceae</taxon>
        <taxon>Pedobacter</taxon>
    </lineage>
</organism>
<dbReference type="InterPro" id="IPR011712">
    <property type="entry name" value="Sig_transdc_His_kin_sub3_dim/P"/>
</dbReference>
<protein>
    <recommendedName>
        <fullName evidence="2">histidine kinase</fullName>
        <ecNumber evidence="2">2.7.13.3</ecNumber>
    </recommendedName>
</protein>
<dbReference type="RefSeq" id="WP_344764030.1">
    <property type="nucleotide sequence ID" value="NZ_BAABAK010000001.1"/>
</dbReference>
<keyword evidence="8" id="KW-0902">Two-component regulatory system</keyword>
<evidence type="ECO:0000256" key="7">
    <source>
        <dbReference type="ARBA" id="ARBA00022840"/>
    </source>
</evidence>
<feature type="transmembrane region" description="Helical" evidence="9">
    <location>
        <begin position="143"/>
        <end position="161"/>
    </location>
</feature>
<feature type="transmembrane region" description="Helical" evidence="9">
    <location>
        <begin position="7"/>
        <end position="26"/>
    </location>
</feature>
<evidence type="ECO:0000256" key="8">
    <source>
        <dbReference type="ARBA" id="ARBA00023012"/>
    </source>
</evidence>
<name>A0ABP7NLI4_9SPHI</name>
<dbReference type="PANTHER" id="PTHR24421:SF10">
    <property type="entry name" value="NITRATE_NITRITE SENSOR PROTEIN NARQ"/>
    <property type="match status" value="1"/>
</dbReference>
<keyword evidence="3" id="KW-0597">Phosphoprotein</keyword>
<dbReference type="Proteomes" id="UP001501081">
    <property type="component" value="Unassembled WGS sequence"/>
</dbReference>
<dbReference type="EMBL" id="BAABAK010000001">
    <property type="protein sequence ID" value="GAA3949800.1"/>
    <property type="molecule type" value="Genomic_DNA"/>
</dbReference>
<accession>A0ABP7NLI4</accession>
<keyword evidence="9" id="KW-1133">Transmembrane helix</keyword>
<evidence type="ECO:0000256" key="9">
    <source>
        <dbReference type="SAM" id="Phobius"/>
    </source>
</evidence>
<keyword evidence="5" id="KW-0547">Nucleotide-binding</keyword>
<dbReference type="Pfam" id="PF02518">
    <property type="entry name" value="HATPase_c"/>
    <property type="match status" value="1"/>
</dbReference>
<comment type="caution">
    <text evidence="11">The sequence shown here is derived from an EMBL/GenBank/DDBJ whole genome shotgun (WGS) entry which is preliminary data.</text>
</comment>
<keyword evidence="12" id="KW-1185">Reference proteome</keyword>
<dbReference type="InterPro" id="IPR050482">
    <property type="entry name" value="Sensor_HK_TwoCompSys"/>
</dbReference>
<comment type="catalytic activity">
    <reaction evidence="1">
        <text>ATP + protein L-histidine = ADP + protein N-phospho-L-histidine.</text>
        <dbReference type="EC" id="2.7.13.3"/>
    </reaction>
</comment>
<dbReference type="CDD" id="cd16917">
    <property type="entry name" value="HATPase_UhpB-NarQ-NarX-like"/>
    <property type="match status" value="1"/>
</dbReference>
<keyword evidence="6" id="KW-0418">Kinase</keyword>
<dbReference type="InterPro" id="IPR005467">
    <property type="entry name" value="His_kinase_dom"/>
</dbReference>
<keyword evidence="9" id="KW-0812">Transmembrane</keyword>
<evidence type="ECO:0000256" key="4">
    <source>
        <dbReference type="ARBA" id="ARBA00022679"/>
    </source>
</evidence>
<dbReference type="InterPro" id="IPR036890">
    <property type="entry name" value="HATPase_C_sf"/>
</dbReference>
<dbReference type="Gene3D" id="3.30.565.10">
    <property type="entry name" value="Histidine kinase-like ATPase, C-terminal domain"/>
    <property type="match status" value="1"/>
</dbReference>
<dbReference type="Pfam" id="PF07730">
    <property type="entry name" value="HisKA_3"/>
    <property type="match status" value="1"/>
</dbReference>
<keyword evidence="4" id="KW-0808">Transferase</keyword>
<dbReference type="PROSITE" id="PS50109">
    <property type="entry name" value="HIS_KIN"/>
    <property type="match status" value="1"/>
</dbReference>
<evidence type="ECO:0000256" key="1">
    <source>
        <dbReference type="ARBA" id="ARBA00000085"/>
    </source>
</evidence>
<gene>
    <name evidence="11" type="ORF">GCM10022246_00500</name>
</gene>
<sequence length="399" mass="45631">MTKNYKLKLVLLTISAVYLFLIHHPLTNNGLHRENKIAQKESLYSVFGKNDNLINTNVLEKYYPFKNIYVLLKANSARLQSPSKLAIYLQSLHSFKYIKNHLNTVKSVITNTKSQFIVNSPVFGNLGLLILSDNVFSSISNKWIIGSILLLALGIIIFYYFTKNSTINHYSHRNYIEQKKYIDAERQRISSEMHDEIGAGLSAIKLFSEVASKNRKDVDEIRQINVMINEMADKINEIIWSTNAESDNLESLFDFIEGQSRKLFEHSSITFTASMPNDIPDVIITSQIRRNNYLLIKEVVHNALKHSKATTVHLGISISNGLVIYSIKDNGIGFDPNVTKINAMGLSNIKLRIERLKGSLIIENYKGTGILIKIPLEGMIMKFEKKRFGWIFPEKETRR</sequence>
<proteinExistence type="predicted"/>
<keyword evidence="7" id="KW-0067">ATP-binding</keyword>
<evidence type="ECO:0000256" key="2">
    <source>
        <dbReference type="ARBA" id="ARBA00012438"/>
    </source>
</evidence>
<feature type="domain" description="Histidine kinase" evidence="10">
    <location>
        <begin position="192"/>
        <end position="378"/>
    </location>
</feature>